<keyword evidence="4" id="KW-1185">Reference proteome</keyword>
<organism evidence="3 4">
    <name type="scientific">Streptomyces similanensis</name>
    <dbReference type="NCBI Taxonomy" id="1274988"/>
    <lineage>
        <taxon>Bacteria</taxon>
        <taxon>Bacillati</taxon>
        <taxon>Actinomycetota</taxon>
        <taxon>Actinomycetes</taxon>
        <taxon>Kitasatosporales</taxon>
        <taxon>Streptomycetaceae</taxon>
        <taxon>Streptomyces</taxon>
    </lineage>
</organism>
<protein>
    <submittedName>
        <fullName evidence="3">Uncharacterized protein</fullName>
    </submittedName>
</protein>
<keyword evidence="2" id="KW-0812">Transmembrane</keyword>
<evidence type="ECO:0000256" key="2">
    <source>
        <dbReference type="SAM" id="Phobius"/>
    </source>
</evidence>
<feature type="region of interest" description="Disordered" evidence="1">
    <location>
        <begin position="1"/>
        <end position="29"/>
    </location>
</feature>
<comment type="caution">
    <text evidence="3">The sequence shown here is derived from an EMBL/GenBank/DDBJ whole genome shotgun (WGS) entry which is preliminary data.</text>
</comment>
<evidence type="ECO:0000313" key="4">
    <source>
        <dbReference type="Proteomes" id="UP001500124"/>
    </source>
</evidence>
<evidence type="ECO:0000313" key="3">
    <source>
        <dbReference type="EMBL" id="GAA5083014.1"/>
    </source>
</evidence>
<dbReference type="Proteomes" id="UP001500124">
    <property type="component" value="Unassembled WGS sequence"/>
</dbReference>
<feature type="region of interest" description="Disordered" evidence="1">
    <location>
        <begin position="49"/>
        <end position="83"/>
    </location>
</feature>
<keyword evidence="2" id="KW-0472">Membrane</keyword>
<keyword evidence="2" id="KW-1133">Transmembrane helix</keyword>
<sequence>MPPTDRFAPYAARTEGETPVTESTVDPTTADHVHQLLAEAKLLESAFETTPSPAAAPAAPTVPVPPPGYTLKTVHHTTPDGGSRVEYEVVPLAPLAPAGTPARAEKADTEQRSLPDWLTANRRKIKAVFYLSGGGAAAAGAAIYGPAIGAGISAAAAGVWAATVLVLKIVGVVFGSLLVLRVLCGGKSNKPRTGTFEGTLSGTWKQD</sequence>
<dbReference type="EMBL" id="BAABKC010000158">
    <property type="protein sequence ID" value="GAA5083014.1"/>
    <property type="molecule type" value="Genomic_DNA"/>
</dbReference>
<feature type="compositionally biased region" description="Low complexity" evidence="1">
    <location>
        <begin position="49"/>
        <end position="59"/>
    </location>
</feature>
<evidence type="ECO:0000256" key="1">
    <source>
        <dbReference type="SAM" id="MobiDB-lite"/>
    </source>
</evidence>
<proteinExistence type="predicted"/>
<feature type="transmembrane region" description="Helical" evidence="2">
    <location>
        <begin position="127"/>
        <end position="147"/>
    </location>
</feature>
<name>A0ABP9LUD3_9ACTN</name>
<gene>
    <name evidence="3" type="ORF">GCM10023336_77930</name>
</gene>
<feature type="transmembrane region" description="Helical" evidence="2">
    <location>
        <begin position="159"/>
        <end position="183"/>
    </location>
</feature>
<reference evidence="4" key="1">
    <citation type="journal article" date="2019" name="Int. J. Syst. Evol. Microbiol.">
        <title>The Global Catalogue of Microorganisms (GCM) 10K type strain sequencing project: providing services to taxonomists for standard genome sequencing and annotation.</title>
        <authorList>
            <consortium name="The Broad Institute Genomics Platform"/>
            <consortium name="The Broad Institute Genome Sequencing Center for Infectious Disease"/>
            <person name="Wu L."/>
            <person name="Ma J."/>
        </authorList>
    </citation>
    <scope>NUCLEOTIDE SEQUENCE [LARGE SCALE GENOMIC DNA]</scope>
    <source>
        <strain evidence="4">JCM 18410</strain>
    </source>
</reference>
<accession>A0ABP9LUD3</accession>